<dbReference type="InterPro" id="IPR016162">
    <property type="entry name" value="Ald_DH_N"/>
</dbReference>
<evidence type="ECO:0000313" key="1">
    <source>
        <dbReference type="EMBL" id="TVY84409.1"/>
    </source>
</evidence>
<sequence>MSSTKSLQNGIDTLRATVIEGRTESVRHRQNELHSMYSALLENSNLIRDAISKDSEVSAAEANREYLLAMDASVKIYETLDFDQSITNEYSIKECRDNQMRRIGAGIVLIRPTTHTRFYSLITPLVAAIAAGNCTLLEFEQPHSAVDNILIDLLSSALDRGTFLFSKVRLEKCQLSQIDLFVDQTSTATTHASNELLSKSNARSLAVVDRTADIRHAANAIVRARLPPHNTSPYAPDLVIVNNFILQDFVKACFENAEGITVSNSLEQNVSSDTKLKDLIRECENRGQLKVHRSNTSQLQVVVVQDHSSQLLNIKIGGPYIFVLLSTSTTDTITSQSSSPIFLATYNFAAPSLCKYLSQSLPSHTSFANHIPSSLLYGPASPSPSTYPLAIHPRYTPEMFSVPRPEFFTQVEFSTELKNLKPTGQKKGHAVGFFEQGIFIGLGLTGSVVLPLLGWG</sequence>
<gene>
    <name evidence="1" type="primary">Aldh3b2</name>
    <name evidence="1" type="ORF">LSUE1_G000462</name>
</gene>
<dbReference type="InterPro" id="IPR016161">
    <property type="entry name" value="Ald_DH/histidinol_DH"/>
</dbReference>
<keyword evidence="2" id="KW-1185">Reference proteome</keyword>
<name>A0A8T9CF05_9HELO</name>
<dbReference type="PANTHER" id="PTHR43111">
    <property type="entry name" value="ALDEHYDE DEHYDROGENASE B-RELATED"/>
    <property type="match status" value="1"/>
</dbReference>
<organism evidence="1 2">
    <name type="scientific">Lachnellula suecica</name>
    <dbReference type="NCBI Taxonomy" id="602035"/>
    <lineage>
        <taxon>Eukaryota</taxon>
        <taxon>Fungi</taxon>
        <taxon>Dikarya</taxon>
        <taxon>Ascomycota</taxon>
        <taxon>Pezizomycotina</taxon>
        <taxon>Leotiomycetes</taxon>
        <taxon>Helotiales</taxon>
        <taxon>Lachnaceae</taxon>
        <taxon>Lachnellula</taxon>
    </lineage>
</organism>
<dbReference type="Gene3D" id="3.40.309.10">
    <property type="entry name" value="Aldehyde Dehydrogenase, Chain A, domain 2"/>
    <property type="match status" value="1"/>
</dbReference>
<comment type="caution">
    <text evidence="1">The sequence shown here is derived from an EMBL/GenBank/DDBJ whole genome shotgun (WGS) entry which is preliminary data.</text>
</comment>
<proteinExistence type="predicted"/>
<reference evidence="1 2" key="1">
    <citation type="submission" date="2018-05" db="EMBL/GenBank/DDBJ databases">
        <title>Genome sequencing and assembly of the regulated plant pathogen Lachnellula willkommii and related sister species for the development of diagnostic species identification markers.</title>
        <authorList>
            <person name="Giroux E."/>
            <person name="Bilodeau G."/>
        </authorList>
    </citation>
    <scope>NUCLEOTIDE SEQUENCE [LARGE SCALE GENOMIC DNA]</scope>
    <source>
        <strain evidence="1 2">CBS 268.59</strain>
    </source>
</reference>
<dbReference type="AlphaFoldDB" id="A0A8T9CF05"/>
<dbReference type="GO" id="GO:0016620">
    <property type="term" value="F:oxidoreductase activity, acting on the aldehyde or oxo group of donors, NAD or NADP as acceptor"/>
    <property type="evidence" value="ECO:0007669"/>
    <property type="project" value="InterPro"/>
</dbReference>
<dbReference type="OrthoDB" id="5596991at2759"/>
<dbReference type="EMBL" id="QGMK01000087">
    <property type="protein sequence ID" value="TVY84409.1"/>
    <property type="molecule type" value="Genomic_DNA"/>
</dbReference>
<accession>A0A8T9CF05</accession>
<dbReference type="PANTHER" id="PTHR43111:SF1">
    <property type="entry name" value="ALDEHYDE DEHYDROGENASE B-RELATED"/>
    <property type="match status" value="1"/>
</dbReference>
<dbReference type="SUPFAM" id="SSF53720">
    <property type="entry name" value="ALDH-like"/>
    <property type="match status" value="1"/>
</dbReference>
<dbReference type="Proteomes" id="UP000469558">
    <property type="component" value="Unassembled WGS sequence"/>
</dbReference>
<dbReference type="Gene3D" id="3.40.605.10">
    <property type="entry name" value="Aldehyde Dehydrogenase, Chain A, domain 1"/>
    <property type="match status" value="1"/>
</dbReference>
<protein>
    <submittedName>
        <fullName evidence="1">Aldehyde dehydrogenase family 3 member B2</fullName>
    </submittedName>
</protein>
<feature type="non-terminal residue" evidence="1">
    <location>
        <position position="1"/>
    </location>
</feature>
<evidence type="ECO:0000313" key="2">
    <source>
        <dbReference type="Proteomes" id="UP000469558"/>
    </source>
</evidence>
<dbReference type="InterPro" id="IPR016163">
    <property type="entry name" value="Ald_DH_C"/>
</dbReference>